<dbReference type="RefSeq" id="WP_111161962.1">
    <property type="nucleotide sequence ID" value="NZ_PCDP01000039.1"/>
</dbReference>
<dbReference type="NCBIfam" id="NF007570">
    <property type="entry name" value="PRK10201.1"/>
    <property type="match status" value="1"/>
</dbReference>
<dbReference type="InterPro" id="IPR015637">
    <property type="entry name" value="MUG/TDG"/>
</dbReference>
<dbReference type="SUPFAM" id="SSF52141">
    <property type="entry name" value="Uracil-DNA glycosylase-like"/>
    <property type="match status" value="1"/>
</dbReference>
<accession>A0A2W4D1S2</accession>
<dbReference type="CDD" id="cd10028">
    <property type="entry name" value="UDG-F2_TDG_MUG"/>
    <property type="match status" value="1"/>
</dbReference>
<dbReference type="Proteomes" id="UP000248925">
    <property type="component" value="Unassembled WGS sequence"/>
</dbReference>
<keyword evidence="2" id="KW-0378">Hydrolase</keyword>
<dbReference type="InterPro" id="IPR036895">
    <property type="entry name" value="Uracil-DNA_glycosylase-like_sf"/>
</dbReference>
<dbReference type="InterPro" id="IPR005122">
    <property type="entry name" value="Uracil-DNA_glycosylase-like"/>
</dbReference>
<proteinExistence type="predicted"/>
<dbReference type="PANTHER" id="PTHR12159:SF9">
    <property type="entry name" value="G_T MISMATCH-SPECIFIC THYMINE DNA GLYCOSYLASE"/>
    <property type="match status" value="1"/>
</dbReference>
<dbReference type="PANTHER" id="PTHR12159">
    <property type="entry name" value="G/T AND G/U MISMATCH-SPECIFIC DNA GLYCOSYLASE"/>
    <property type="match status" value="1"/>
</dbReference>
<keyword evidence="6" id="KW-1185">Reference proteome</keyword>
<keyword evidence="1" id="KW-0227">DNA damage</keyword>
<keyword evidence="3" id="KW-0234">DNA repair</keyword>
<dbReference type="AlphaFoldDB" id="A0A2W4D1S2"/>
<evidence type="ECO:0000256" key="3">
    <source>
        <dbReference type="ARBA" id="ARBA00023204"/>
    </source>
</evidence>
<dbReference type="GO" id="GO:0008263">
    <property type="term" value="F:pyrimidine-specific mismatch base pair DNA N-glycosylase activity"/>
    <property type="evidence" value="ECO:0007669"/>
    <property type="project" value="TreeGrafter"/>
</dbReference>
<evidence type="ECO:0000313" key="6">
    <source>
        <dbReference type="Proteomes" id="UP000248925"/>
    </source>
</evidence>
<dbReference type="EMBL" id="PCDP01000039">
    <property type="protein sequence ID" value="PZM11474.1"/>
    <property type="molecule type" value="Genomic_DNA"/>
</dbReference>
<evidence type="ECO:0000313" key="5">
    <source>
        <dbReference type="EMBL" id="PZM11474.1"/>
    </source>
</evidence>
<dbReference type="GO" id="GO:0006285">
    <property type="term" value="P:base-excision repair, AP site formation"/>
    <property type="evidence" value="ECO:0007669"/>
    <property type="project" value="InterPro"/>
</dbReference>
<gene>
    <name evidence="5" type="ORF">CPY51_19730</name>
</gene>
<evidence type="ECO:0000256" key="1">
    <source>
        <dbReference type="ARBA" id="ARBA00022763"/>
    </source>
</evidence>
<sequence>MQPALPISDSDRLLADILSPGLSVLFCGLNPGMRAVKVGHHFDGQNNRFWQTLYLSGFTPKQLRPDEDRSLLSYGCGLTTLVERATPGATDIAIKEFSDSSHLLEEKIQEFSPKWVAFLGKDGFAAISRQRHPHWGEQQETFAGAKVWLLPNPSGRNRAFTLGSLVASYRELRAASISSGA</sequence>
<dbReference type="Gene3D" id="3.40.470.10">
    <property type="entry name" value="Uracil-DNA glycosylase-like domain"/>
    <property type="match status" value="1"/>
</dbReference>
<evidence type="ECO:0000259" key="4">
    <source>
        <dbReference type="Pfam" id="PF03167"/>
    </source>
</evidence>
<organism evidence="5 6">
    <name type="scientific">Rhizobium tubonense</name>
    <dbReference type="NCBI Taxonomy" id="484088"/>
    <lineage>
        <taxon>Bacteria</taxon>
        <taxon>Pseudomonadati</taxon>
        <taxon>Pseudomonadota</taxon>
        <taxon>Alphaproteobacteria</taxon>
        <taxon>Hyphomicrobiales</taxon>
        <taxon>Rhizobiaceae</taxon>
        <taxon>Rhizobium/Agrobacterium group</taxon>
        <taxon>Rhizobium</taxon>
    </lineage>
</organism>
<evidence type="ECO:0000256" key="2">
    <source>
        <dbReference type="ARBA" id="ARBA00022801"/>
    </source>
</evidence>
<name>A0A2W4D1S2_9HYPH</name>
<dbReference type="GO" id="GO:0004844">
    <property type="term" value="F:uracil DNA N-glycosylase activity"/>
    <property type="evidence" value="ECO:0007669"/>
    <property type="project" value="TreeGrafter"/>
</dbReference>
<feature type="domain" description="Uracil-DNA glycosylase-like" evidence="4">
    <location>
        <begin position="18"/>
        <end position="160"/>
    </location>
</feature>
<protein>
    <submittedName>
        <fullName evidence="5">G/U mismatch-specific DNA glycosylase</fullName>
    </submittedName>
</protein>
<dbReference type="OrthoDB" id="9799921at2"/>
<reference evidence="5 6" key="1">
    <citation type="journal article" date="2018" name="Sci. Rep.">
        <title>Rhizobium tumorigenes sp. nov., a novel plant tumorigenic bacterium isolated from cane gall tumors on thornless blackberry.</title>
        <authorList>
            <person name="Kuzmanovi N."/>
            <person name="Smalla K."/>
            <person name="Gronow S."/>
            <person name="PuBawska J."/>
        </authorList>
    </citation>
    <scope>NUCLEOTIDE SEQUENCE [LARGE SCALE GENOMIC DNA]</scope>
    <source>
        <strain evidence="5 6">CCBAU 85046</strain>
    </source>
</reference>
<comment type="caution">
    <text evidence="5">The sequence shown here is derived from an EMBL/GenBank/DDBJ whole genome shotgun (WGS) entry which is preliminary data.</text>
</comment>
<dbReference type="Pfam" id="PF03167">
    <property type="entry name" value="UDG"/>
    <property type="match status" value="1"/>
</dbReference>